<dbReference type="Proteomes" id="UP000322631">
    <property type="component" value="Chromosome"/>
</dbReference>
<sequence>MPIDPVCGMEVSEDTGLKVEYGGKVYYFCSPGCKAEFEANPEKYAGMEGMGHSHHSHGGHHGHHRGHRMGGCHH</sequence>
<dbReference type="InterPro" id="IPR009078">
    <property type="entry name" value="Ferritin-like_SF"/>
</dbReference>
<feature type="domain" description="TRASH" evidence="2">
    <location>
        <begin position="4"/>
        <end position="41"/>
    </location>
</feature>
<dbReference type="Pfam" id="PF04945">
    <property type="entry name" value="YHS"/>
    <property type="match status" value="1"/>
</dbReference>
<evidence type="ECO:0000313" key="3">
    <source>
        <dbReference type="EMBL" id="QEK14177.1"/>
    </source>
</evidence>
<keyword evidence="4" id="KW-1185">Reference proteome</keyword>
<dbReference type="InterPro" id="IPR007029">
    <property type="entry name" value="YHS_dom"/>
</dbReference>
<protein>
    <submittedName>
        <fullName evidence="3">YHS domain-containing protein</fullName>
    </submittedName>
</protein>
<dbReference type="KEGG" id="them:FPV09_02550"/>
<accession>A0A5C0SKC6</accession>
<gene>
    <name evidence="3" type="ORF">FPV09_02550</name>
</gene>
<evidence type="ECO:0000256" key="1">
    <source>
        <dbReference type="SAM" id="MobiDB-lite"/>
    </source>
</evidence>
<dbReference type="InterPro" id="IPR011017">
    <property type="entry name" value="TRASH_dom"/>
</dbReference>
<dbReference type="SUPFAM" id="SSF47240">
    <property type="entry name" value="Ferritin-like"/>
    <property type="match status" value="1"/>
</dbReference>
<proteinExistence type="predicted"/>
<name>A0A5C0SKC6_9EURY</name>
<dbReference type="InterPro" id="IPR012348">
    <property type="entry name" value="RNR-like"/>
</dbReference>
<evidence type="ECO:0000259" key="2">
    <source>
        <dbReference type="SMART" id="SM00746"/>
    </source>
</evidence>
<dbReference type="EMBL" id="CP041932">
    <property type="protein sequence ID" value="QEK14177.1"/>
    <property type="molecule type" value="Genomic_DNA"/>
</dbReference>
<dbReference type="GeneID" id="41608699"/>
<dbReference type="AlphaFoldDB" id="A0A5C0SKC6"/>
<organism evidence="3 4">
    <name type="scientific">Thermococcus aciditolerans</name>
    <dbReference type="NCBI Taxonomy" id="2598455"/>
    <lineage>
        <taxon>Archaea</taxon>
        <taxon>Methanobacteriati</taxon>
        <taxon>Methanobacteriota</taxon>
        <taxon>Thermococci</taxon>
        <taxon>Thermococcales</taxon>
        <taxon>Thermococcaceae</taxon>
        <taxon>Thermococcus</taxon>
    </lineage>
</organism>
<dbReference type="GO" id="GO:0016491">
    <property type="term" value="F:oxidoreductase activity"/>
    <property type="evidence" value="ECO:0007669"/>
    <property type="project" value="InterPro"/>
</dbReference>
<dbReference type="SMART" id="SM00746">
    <property type="entry name" value="TRASH"/>
    <property type="match status" value="1"/>
</dbReference>
<dbReference type="Gene3D" id="1.10.620.20">
    <property type="entry name" value="Ribonucleotide Reductase, subunit A"/>
    <property type="match status" value="1"/>
</dbReference>
<dbReference type="RefSeq" id="WP_148882264.1">
    <property type="nucleotide sequence ID" value="NZ_CP041932.1"/>
</dbReference>
<feature type="compositionally biased region" description="Basic residues" evidence="1">
    <location>
        <begin position="52"/>
        <end position="74"/>
    </location>
</feature>
<feature type="region of interest" description="Disordered" evidence="1">
    <location>
        <begin position="48"/>
        <end position="74"/>
    </location>
</feature>
<evidence type="ECO:0000313" key="4">
    <source>
        <dbReference type="Proteomes" id="UP000322631"/>
    </source>
</evidence>
<reference evidence="3 4" key="1">
    <citation type="submission" date="2019-07" db="EMBL/GenBank/DDBJ databases">
        <title>Complete genome of Thermococcus acidophilus.</title>
        <authorList>
            <person name="Li X."/>
        </authorList>
    </citation>
    <scope>NUCLEOTIDE SEQUENCE [LARGE SCALE GENOMIC DNA]</scope>
    <source>
        <strain evidence="3 4">SY113</strain>
    </source>
</reference>